<dbReference type="InterPro" id="IPR040357">
    <property type="entry name" value="Vma22/CCDC115"/>
</dbReference>
<protein>
    <recommendedName>
        <fullName evidence="1">Vacuolar ATPase assembly protein VMA22</fullName>
    </recommendedName>
</protein>
<reference evidence="3 4" key="1">
    <citation type="submission" date="2020-03" db="EMBL/GenBank/DDBJ databases">
        <title>Draft Genome Sequence of Cudoniella acicularis.</title>
        <authorList>
            <person name="Buettner E."/>
            <person name="Kellner H."/>
        </authorList>
    </citation>
    <scope>NUCLEOTIDE SEQUENCE [LARGE SCALE GENOMIC DNA]</scope>
    <source>
        <strain evidence="3 4">DSM 108380</strain>
    </source>
</reference>
<feature type="compositionally biased region" description="Low complexity" evidence="2">
    <location>
        <begin position="388"/>
        <end position="400"/>
    </location>
</feature>
<feature type="compositionally biased region" description="Polar residues" evidence="2">
    <location>
        <begin position="120"/>
        <end position="130"/>
    </location>
</feature>
<evidence type="ECO:0000313" key="4">
    <source>
        <dbReference type="Proteomes" id="UP000566819"/>
    </source>
</evidence>
<feature type="region of interest" description="Disordered" evidence="2">
    <location>
        <begin position="423"/>
        <end position="444"/>
    </location>
</feature>
<sequence>MTSSAPEDPTTENTDVSRVSKLSEEIDELLVKYLHLLDKYTTLRSSIVAADKNIRLNIAQANFSVSNGIRFGSDFYDDRVQAIKTCCVTAHGSENSSPNAGGAAVYTVSKSRGCHEGDATSENDGMNGNTEAAELNGEGKTAEPADTNGGDAEKERKKEKKKPKVKDPISMFGVLVPPALRTAQMHAERMVETTIPQIVSVDAEMKELEIRIRRARKYRAKEQAKEDALQLARANIILSSNKQLDNTGEGIALLTLASFKVGYGYEQDYLKTGVELQAAKEAILRGQKANLLSMEKQRLFEKVEDAQVADLFMKENLDAYTAKLEGIVRLCGDRWDPLCLAGKIGPLDTYIWDCNESLSTENDNHLQAHNGTGTDSSSTEDSNDAQESMASSITSSRSNSTASFYSALSSLNDEETWIRTCTEHNSYQTSHPKKGAEYPPTAAR</sequence>
<evidence type="ECO:0000313" key="3">
    <source>
        <dbReference type="EMBL" id="KAF4626018.1"/>
    </source>
</evidence>
<dbReference type="PANTHER" id="PTHR31996">
    <property type="entry name" value="COILED-COIL DOMAIN-CONTAINING PROTEIN 115"/>
    <property type="match status" value="1"/>
</dbReference>
<dbReference type="Proteomes" id="UP000566819">
    <property type="component" value="Unassembled WGS sequence"/>
</dbReference>
<name>A0A8H4RAM6_9HELO</name>
<feature type="region of interest" description="Disordered" evidence="2">
    <location>
        <begin position="363"/>
        <end position="400"/>
    </location>
</feature>
<dbReference type="AlphaFoldDB" id="A0A8H4RAM6"/>
<feature type="compositionally biased region" description="Low complexity" evidence="2">
    <location>
        <begin position="370"/>
        <end position="380"/>
    </location>
</feature>
<gene>
    <name evidence="3" type="ORF">G7Y89_g12147</name>
</gene>
<dbReference type="EMBL" id="JAAMPI010001244">
    <property type="protein sequence ID" value="KAF4626018.1"/>
    <property type="molecule type" value="Genomic_DNA"/>
</dbReference>
<evidence type="ECO:0000256" key="1">
    <source>
        <dbReference type="ARBA" id="ARBA00093634"/>
    </source>
</evidence>
<dbReference type="PANTHER" id="PTHR31996:SF2">
    <property type="entry name" value="COILED-COIL DOMAIN-CONTAINING PROTEIN 115"/>
    <property type="match status" value="1"/>
</dbReference>
<organism evidence="3 4">
    <name type="scientific">Cudoniella acicularis</name>
    <dbReference type="NCBI Taxonomy" id="354080"/>
    <lineage>
        <taxon>Eukaryota</taxon>
        <taxon>Fungi</taxon>
        <taxon>Dikarya</taxon>
        <taxon>Ascomycota</taxon>
        <taxon>Pezizomycotina</taxon>
        <taxon>Leotiomycetes</taxon>
        <taxon>Helotiales</taxon>
        <taxon>Tricladiaceae</taxon>
        <taxon>Cudoniella</taxon>
    </lineage>
</organism>
<comment type="caution">
    <text evidence="3">The sequence shown here is derived from an EMBL/GenBank/DDBJ whole genome shotgun (WGS) entry which is preliminary data.</text>
</comment>
<accession>A0A8H4RAM6</accession>
<feature type="region of interest" description="Disordered" evidence="2">
    <location>
        <begin position="114"/>
        <end position="165"/>
    </location>
</feature>
<dbReference type="GO" id="GO:0051082">
    <property type="term" value="F:unfolded protein binding"/>
    <property type="evidence" value="ECO:0007669"/>
    <property type="project" value="TreeGrafter"/>
</dbReference>
<dbReference type="OrthoDB" id="408631at2759"/>
<proteinExistence type="predicted"/>
<dbReference type="GO" id="GO:1990871">
    <property type="term" value="C:Vma12-Vma22 assembly complex"/>
    <property type="evidence" value="ECO:0007669"/>
    <property type="project" value="TreeGrafter"/>
</dbReference>
<keyword evidence="4" id="KW-1185">Reference proteome</keyword>
<evidence type="ECO:0000256" key="2">
    <source>
        <dbReference type="SAM" id="MobiDB-lite"/>
    </source>
</evidence>
<dbReference type="GO" id="GO:0070072">
    <property type="term" value="P:vacuolar proton-transporting V-type ATPase complex assembly"/>
    <property type="evidence" value="ECO:0007669"/>
    <property type="project" value="InterPro"/>
</dbReference>
<dbReference type="Pfam" id="PF21730">
    <property type="entry name" value="Vma22_CCDC115"/>
    <property type="match status" value="1"/>
</dbReference>